<evidence type="ECO:0000256" key="6">
    <source>
        <dbReference type="ARBA" id="ARBA00023075"/>
    </source>
</evidence>
<dbReference type="EC" id="7.2.1.1" evidence="8"/>
<keyword evidence="12" id="KW-0560">Oxidoreductase</keyword>
<dbReference type="GO" id="GO:0006814">
    <property type="term" value="P:sodium ion transport"/>
    <property type="evidence" value="ECO:0007669"/>
    <property type="project" value="UniProtKB-UniRule"/>
</dbReference>
<keyword evidence="1 8" id="KW-0813">Transport</keyword>
<keyword evidence="7 8" id="KW-0739">Sodium transport</keyword>
<evidence type="ECO:0000259" key="11">
    <source>
        <dbReference type="Pfam" id="PF24836"/>
    </source>
</evidence>
<keyword evidence="3 8" id="KW-0520">NAD</keyword>
<keyword evidence="6 8" id="KW-0830">Ubiquinone</keyword>
<dbReference type="AlphaFoldDB" id="A0A7W7Y170"/>
<evidence type="ECO:0000256" key="5">
    <source>
        <dbReference type="ARBA" id="ARBA00023065"/>
    </source>
</evidence>
<gene>
    <name evidence="8" type="primary">nqrA</name>
    <name evidence="12" type="ORF">HNQ58_002140</name>
</gene>
<evidence type="ECO:0000256" key="1">
    <source>
        <dbReference type="ARBA" id="ARBA00022448"/>
    </source>
</evidence>
<dbReference type="NCBIfam" id="NF003759">
    <property type="entry name" value="PRK05352.1-2"/>
    <property type="match status" value="1"/>
</dbReference>
<dbReference type="InterPro" id="IPR022615">
    <property type="entry name" value="NqrA_C_domain"/>
</dbReference>
<evidence type="ECO:0000256" key="3">
    <source>
        <dbReference type="ARBA" id="ARBA00023027"/>
    </source>
</evidence>
<protein>
    <recommendedName>
        <fullName evidence="8">Na(+)-translocating NADH-quinone reductase subunit A</fullName>
        <shortName evidence="8">Na(+)-NQR subunit A</shortName>
        <shortName evidence="8">Na(+)-translocating NQR subunit A</shortName>
        <ecNumber evidence="8">7.2.1.1</ecNumber>
    </recommendedName>
    <alternativeName>
        <fullName evidence="8">NQR complex subunit A</fullName>
    </alternativeName>
    <alternativeName>
        <fullName evidence="8">NQR-1 subunit A</fullName>
    </alternativeName>
</protein>
<dbReference type="NCBIfam" id="TIGR01936">
    <property type="entry name" value="nqrA"/>
    <property type="match status" value="1"/>
</dbReference>
<comment type="subunit">
    <text evidence="8">Composed of six subunits; NqrA, NqrB, NqrC, NqrD, NqrE and NqrF.</text>
</comment>
<feature type="domain" description="NqrA N-terminal barrel-sandwich hybrid" evidence="9">
    <location>
        <begin position="2"/>
        <end position="94"/>
    </location>
</feature>
<keyword evidence="5 8" id="KW-0406">Ion transport</keyword>
<dbReference type="InterPro" id="IPR056148">
    <property type="entry name" value="NQRA_2nd"/>
</dbReference>
<keyword evidence="13" id="KW-1185">Reference proteome</keyword>
<comment type="similarity">
    <text evidence="8">Belongs to the NqrA family.</text>
</comment>
<evidence type="ECO:0000256" key="2">
    <source>
        <dbReference type="ARBA" id="ARBA00022967"/>
    </source>
</evidence>
<dbReference type="Proteomes" id="UP000519004">
    <property type="component" value="Unassembled WGS sequence"/>
</dbReference>
<dbReference type="PANTHER" id="PTHR37839">
    <property type="entry name" value="NA(+)-TRANSLOCATING NADH-QUINONE REDUCTASE SUBUNIT A"/>
    <property type="match status" value="1"/>
</dbReference>
<feature type="domain" description="Na(+)-translocating NADH-quinone reductase subunit A C-terminal" evidence="10">
    <location>
        <begin position="262"/>
        <end position="310"/>
    </location>
</feature>
<dbReference type="Pfam" id="PF24836">
    <property type="entry name" value="NQRA_2nd"/>
    <property type="match status" value="1"/>
</dbReference>
<keyword evidence="4 8" id="KW-0915">Sodium</keyword>
<dbReference type="Pfam" id="PF05896">
    <property type="entry name" value="NQRA_N"/>
    <property type="match status" value="1"/>
</dbReference>
<name>A0A7W7Y170_9GAMM</name>
<comment type="caution">
    <text evidence="12">The sequence shown here is derived from an EMBL/GenBank/DDBJ whole genome shotgun (WGS) entry which is preliminary data.</text>
</comment>
<dbReference type="HAMAP" id="MF_00425">
    <property type="entry name" value="NqrA"/>
    <property type="match status" value="1"/>
</dbReference>
<evidence type="ECO:0000313" key="13">
    <source>
        <dbReference type="Proteomes" id="UP000519004"/>
    </source>
</evidence>
<feature type="domain" description="NqrA second alpha/beta" evidence="11">
    <location>
        <begin position="113"/>
        <end position="257"/>
    </location>
</feature>
<dbReference type="PANTHER" id="PTHR37839:SF1">
    <property type="entry name" value="NA(+)-TRANSLOCATING NADH-QUINONE REDUCTASE SUBUNIT A"/>
    <property type="match status" value="1"/>
</dbReference>
<proteinExistence type="inferred from homology"/>
<keyword evidence="2 8" id="KW-1278">Translocase</keyword>
<dbReference type="GO" id="GO:0016655">
    <property type="term" value="F:oxidoreductase activity, acting on NAD(P)H, quinone or similar compound as acceptor"/>
    <property type="evidence" value="ECO:0007669"/>
    <property type="project" value="UniProtKB-UniRule"/>
</dbReference>
<evidence type="ECO:0000259" key="10">
    <source>
        <dbReference type="Pfam" id="PF11973"/>
    </source>
</evidence>
<comment type="function">
    <text evidence="8">NQR complex catalyzes the reduction of ubiquinone-1 to ubiquinol by two successive reactions, coupled with the transport of Na(+) ions from the cytoplasm to the periplasm. NqrA to NqrE are probably involved in the second step, the conversion of ubisemiquinone to ubiquinol.</text>
</comment>
<organism evidence="12 13">
    <name type="scientific">Rehaibacterium terrae</name>
    <dbReference type="NCBI Taxonomy" id="1341696"/>
    <lineage>
        <taxon>Bacteria</taxon>
        <taxon>Pseudomonadati</taxon>
        <taxon>Pseudomonadota</taxon>
        <taxon>Gammaproteobacteria</taxon>
        <taxon>Lysobacterales</taxon>
        <taxon>Lysobacteraceae</taxon>
        <taxon>Rehaibacterium</taxon>
    </lineage>
</organism>
<dbReference type="InterPro" id="IPR008703">
    <property type="entry name" value="NqrA"/>
</dbReference>
<evidence type="ECO:0000256" key="7">
    <source>
        <dbReference type="ARBA" id="ARBA00023201"/>
    </source>
</evidence>
<dbReference type="Pfam" id="PF11973">
    <property type="entry name" value="NQRA_SLBB"/>
    <property type="match status" value="1"/>
</dbReference>
<evidence type="ECO:0000256" key="4">
    <source>
        <dbReference type="ARBA" id="ARBA00023053"/>
    </source>
</evidence>
<evidence type="ECO:0000256" key="8">
    <source>
        <dbReference type="HAMAP-Rule" id="MF_00425"/>
    </source>
</evidence>
<reference evidence="12 13" key="1">
    <citation type="submission" date="2020-08" db="EMBL/GenBank/DDBJ databases">
        <title>Genomic Encyclopedia of Type Strains, Phase IV (KMG-IV): sequencing the most valuable type-strain genomes for metagenomic binning, comparative biology and taxonomic classification.</title>
        <authorList>
            <person name="Goeker M."/>
        </authorList>
    </citation>
    <scope>NUCLEOTIDE SEQUENCE [LARGE SCALE GENOMIC DNA]</scope>
    <source>
        <strain evidence="12 13">DSM 25897</strain>
    </source>
</reference>
<dbReference type="EMBL" id="JACHHX010000016">
    <property type="protein sequence ID" value="MBB5016229.1"/>
    <property type="molecule type" value="Genomic_DNA"/>
</dbReference>
<comment type="catalytic activity">
    <reaction evidence="8">
        <text>a ubiquinone + n Na(+)(in) + NADH + H(+) = a ubiquinol + n Na(+)(out) + NAD(+)</text>
        <dbReference type="Rhea" id="RHEA:47748"/>
        <dbReference type="Rhea" id="RHEA-COMP:9565"/>
        <dbReference type="Rhea" id="RHEA-COMP:9566"/>
        <dbReference type="ChEBI" id="CHEBI:15378"/>
        <dbReference type="ChEBI" id="CHEBI:16389"/>
        <dbReference type="ChEBI" id="CHEBI:17976"/>
        <dbReference type="ChEBI" id="CHEBI:29101"/>
        <dbReference type="ChEBI" id="CHEBI:57540"/>
        <dbReference type="ChEBI" id="CHEBI:57945"/>
        <dbReference type="EC" id="7.2.1.1"/>
    </reaction>
</comment>
<evidence type="ECO:0000313" key="12">
    <source>
        <dbReference type="EMBL" id="MBB5016229.1"/>
    </source>
</evidence>
<sequence length="447" mass="48876">MIRIRRGLDLPIAGAPRQEIERGPHVHSVALLGADYPGMKPTLLVEEGERVARGQPVFEDKKLPGVLYTAPGAGVVTAINRGERRFMQSLVIALEGDAEVTFQAHTRSALAKLDRQAVREQLLRSGEWTAIRTRPFGKVPAPDSVPHSIFVPAIDTNPLAPDPDVVIGEQLDAFRDGLAVLSRLTEGTVWVCRAARSRLPSFAGGQVREESFAGPHPAGNPGTHIHFLDPVGPKKTVWVVGYQDVIAFGKLFTTGRIHSERVIALAGPLVRDPRLLRTRVGAHVEDLIGGQLKPGESHVVSGSVFNGRIARGATGWLGRLHNQVSVLHEGRERRFLGYLSPGLNRHSVLNIYLSRLMPWKRFEFSASTNGSERAMVPLGQYEQVMPLDILATQLLRALIVGDTETAQALGALELVEEDLALCSYVCVGKYEYGPILRDNLTRIETEG</sequence>
<dbReference type="RefSeq" id="WP_183948898.1">
    <property type="nucleotide sequence ID" value="NZ_JACHHX010000016.1"/>
</dbReference>
<dbReference type="InterPro" id="IPR056147">
    <property type="entry name" value="NQRA_N"/>
</dbReference>
<accession>A0A7W7Y170</accession>
<evidence type="ECO:0000259" key="9">
    <source>
        <dbReference type="Pfam" id="PF05896"/>
    </source>
</evidence>